<dbReference type="SMART" id="SM00448">
    <property type="entry name" value="REC"/>
    <property type="match status" value="1"/>
</dbReference>
<dbReference type="Pfam" id="PF01590">
    <property type="entry name" value="GAF"/>
    <property type="match status" value="1"/>
</dbReference>
<dbReference type="SUPFAM" id="SSF47384">
    <property type="entry name" value="Homodimeric domain of signal transducing histidine kinase"/>
    <property type="match status" value="1"/>
</dbReference>
<dbReference type="SUPFAM" id="SSF55874">
    <property type="entry name" value="ATPase domain of HSP90 chaperone/DNA topoisomerase II/histidine kinase"/>
    <property type="match status" value="1"/>
</dbReference>
<evidence type="ECO:0000313" key="10">
    <source>
        <dbReference type="EMBL" id="ESP93202.1"/>
    </source>
</evidence>
<dbReference type="Pfam" id="PF00512">
    <property type="entry name" value="HisKA"/>
    <property type="match status" value="1"/>
</dbReference>
<dbReference type="EMBL" id="AUSV01000037">
    <property type="protein sequence ID" value="ESP93202.1"/>
    <property type="molecule type" value="Genomic_DNA"/>
</dbReference>
<keyword evidence="6" id="KW-0902">Two-component regulatory system</keyword>
<evidence type="ECO:0000256" key="4">
    <source>
        <dbReference type="ARBA" id="ARBA00022679"/>
    </source>
</evidence>
<dbReference type="PANTHER" id="PTHR43047">
    <property type="entry name" value="TWO-COMPONENT HISTIDINE PROTEIN KINASE"/>
    <property type="match status" value="1"/>
</dbReference>
<dbReference type="InterPro" id="IPR000014">
    <property type="entry name" value="PAS"/>
</dbReference>
<feature type="domain" description="Response regulatory" evidence="9">
    <location>
        <begin position="549"/>
        <end position="666"/>
    </location>
</feature>
<dbReference type="GO" id="GO:0005886">
    <property type="term" value="C:plasma membrane"/>
    <property type="evidence" value="ECO:0007669"/>
    <property type="project" value="TreeGrafter"/>
</dbReference>
<dbReference type="Pfam" id="PF00072">
    <property type="entry name" value="Response_reg"/>
    <property type="match status" value="1"/>
</dbReference>
<dbReference type="SUPFAM" id="SSF55785">
    <property type="entry name" value="PYP-like sensor domain (PAS domain)"/>
    <property type="match status" value="1"/>
</dbReference>
<dbReference type="GO" id="GO:0000155">
    <property type="term" value="F:phosphorelay sensor kinase activity"/>
    <property type="evidence" value="ECO:0007669"/>
    <property type="project" value="InterPro"/>
</dbReference>
<dbReference type="InterPro" id="IPR029016">
    <property type="entry name" value="GAF-like_dom_sf"/>
</dbReference>
<dbReference type="Gene3D" id="3.30.450.40">
    <property type="match status" value="1"/>
</dbReference>
<dbReference type="RefSeq" id="WP_023399301.1">
    <property type="nucleotide sequence ID" value="NZ_AUSV01000037.1"/>
</dbReference>
<dbReference type="PATRIC" id="fig|1353533.3.peg.2394"/>
<name>V4JDQ2_PSEL2</name>
<dbReference type="PANTHER" id="PTHR43047:SF72">
    <property type="entry name" value="OSMOSENSING HISTIDINE PROTEIN KINASE SLN1"/>
    <property type="match status" value="1"/>
</dbReference>
<evidence type="ECO:0000256" key="7">
    <source>
        <dbReference type="PROSITE-ProRule" id="PRU00169"/>
    </source>
</evidence>
<dbReference type="InterPro" id="IPR004358">
    <property type="entry name" value="Sig_transdc_His_kin-like_C"/>
</dbReference>
<proteinExistence type="predicted"/>
<evidence type="ECO:0000313" key="11">
    <source>
        <dbReference type="Proteomes" id="UP000017820"/>
    </source>
</evidence>
<dbReference type="PROSITE" id="PS50110">
    <property type="entry name" value="RESPONSE_REGULATORY"/>
    <property type="match status" value="1"/>
</dbReference>
<evidence type="ECO:0000256" key="5">
    <source>
        <dbReference type="ARBA" id="ARBA00022777"/>
    </source>
</evidence>
<protein>
    <recommendedName>
        <fullName evidence="2">histidine kinase</fullName>
        <ecNumber evidence="2">2.7.13.3</ecNumber>
    </recommendedName>
</protein>
<dbReference type="EC" id="2.7.13.3" evidence="2"/>
<dbReference type="InterPro" id="IPR003018">
    <property type="entry name" value="GAF"/>
</dbReference>
<evidence type="ECO:0000256" key="3">
    <source>
        <dbReference type="ARBA" id="ARBA00022553"/>
    </source>
</evidence>
<dbReference type="InterPro" id="IPR003594">
    <property type="entry name" value="HATPase_dom"/>
</dbReference>
<dbReference type="SUPFAM" id="SSF52172">
    <property type="entry name" value="CheY-like"/>
    <property type="match status" value="1"/>
</dbReference>
<dbReference type="InterPro" id="IPR005467">
    <property type="entry name" value="His_kinase_dom"/>
</dbReference>
<keyword evidence="4" id="KW-0808">Transferase</keyword>
<organism evidence="10 11">
    <name type="scientific">Pseudoalteromonas luteoviolacea (strain 2ta16)</name>
    <dbReference type="NCBI Taxonomy" id="1353533"/>
    <lineage>
        <taxon>Bacteria</taxon>
        <taxon>Pseudomonadati</taxon>
        <taxon>Pseudomonadota</taxon>
        <taxon>Gammaproteobacteria</taxon>
        <taxon>Alteromonadales</taxon>
        <taxon>Pseudoalteromonadaceae</taxon>
        <taxon>Pseudoalteromonas</taxon>
    </lineage>
</organism>
<dbReference type="SMART" id="SM00388">
    <property type="entry name" value="HisKA"/>
    <property type="match status" value="1"/>
</dbReference>
<dbReference type="CDD" id="cd16922">
    <property type="entry name" value="HATPase_EvgS-ArcB-TorS-like"/>
    <property type="match status" value="1"/>
</dbReference>
<dbReference type="CDD" id="cd17546">
    <property type="entry name" value="REC_hyHK_CKI1_RcsC-like"/>
    <property type="match status" value="1"/>
</dbReference>
<dbReference type="CDD" id="cd00082">
    <property type="entry name" value="HisKA"/>
    <property type="match status" value="1"/>
</dbReference>
<dbReference type="InterPro" id="IPR003661">
    <property type="entry name" value="HisK_dim/P_dom"/>
</dbReference>
<dbReference type="SMART" id="SM00387">
    <property type="entry name" value="HATPase_c"/>
    <property type="match status" value="1"/>
</dbReference>
<dbReference type="GO" id="GO:0009927">
    <property type="term" value="F:histidine phosphotransfer kinase activity"/>
    <property type="evidence" value="ECO:0007669"/>
    <property type="project" value="TreeGrafter"/>
</dbReference>
<evidence type="ECO:0000256" key="1">
    <source>
        <dbReference type="ARBA" id="ARBA00000085"/>
    </source>
</evidence>
<reference evidence="11" key="1">
    <citation type="journal article" date="2014" name="Nat. Chem. Biol.">
        <title>Biosynthesis of polybrominated aromatic organic compounds by marine bacteria.</title>
        <authorList>
            <person name="Agarwal V."/>
            <person name="El Gamal A.A."/>
            <person name="Yamanaka K."/>
            <person name="Poth D."/>
            <person name="Kersten R.D."/>
            <person name="Schorn M."/>
            <person name="Allen E.E."/>
            <person name="Moore B.S."/>
        </authorList>
    </citation>
    <scope>NUCLEOTIDE SEQUENCE [LARGE SCALE GENOMIC DNA]</scope>
    <source>
        <strain evidence="11">2ta16</strain>
    </source>
</reference>
<evidence type="ECO:0000256" key="2">
    <source>
        <dbReference type="ARBA" id="ARBA00012438"/>
    </source>
</evidence>
<dbReference type="CDD" id="cd00130">
    <property type="entry name" value="PAS"/>
    <property type="match status" value="1"/>
</dbReference>
<dbReference type="Gene3D" id="3.40.50.2300">
    <property type="match status" value="1"/>
</dbReference>
<evidence type="ECO:0000259" key="8">
    <source>
        <dbReference type="PROSITE" id="PS50109"/>
    </source>
</evidence>
<dbReference type="SUPFAM" id="SSF55781">
    <property type="entry name" value="GAF domain-like"/>
    <property type="match status" value="1"/>
</dbReference>
<dbReference type="InterPro" id="IPR036097">
    <property type="entry name" value="HisK_dim/P_sf"/>
</dbReference>
<gene>
    <name evidence="10" type="ORF">PL2TA16_03423</name>
</gene>
<evidence type="ECO:0000256" key="6">
    <source>
        <dbReference type="ARBA" id="ARBA00023012"/>
    </source>
</evidence>
<keyword evidence="3 7" id="KW-0597">Phosphoprotein</keyword>
<dbReference type="Pfam" id="PF02518">
    <property type="entry name" value="HATPase_c"/>
    <property type="match status" value="1"/>
</dbReference>
<dbReference type="AlphaFoldDB" id="V4JDQ2"/>
<dbReference type="Gene3D" id="1.10.287.130">
    <property type="match status" value="1"/>
</dbReference>
<evidence type="ECO:0000259" key="9">
    <source>
        <dbReference type="PROSITE" id="PS50110"/>
    </source>
</evidence>
<dbReference type="InterPro" id="IPR036890">
    <property type="entry name" value="HATPase_C_sf"/>
</dbReference>
<comment type="catalytic activity">
    <reaction evidence="1">
        <text>ATP + protein L-histidine = ADP + protein N-phospho-L-histidine.</text>
        <dbReference type="EC" id="2.7.13.3"/>
    </reaction>
</comment>
<feature type="modified residue" description="4-aspartylphosphate" evidence="7">
    <location>
        <position position="598"/>
    </location>
</feature>
<sequence>MSFLRQFHDIVSKQNLSTDEKIQALLKFGLEVFDLEIAIVSEVLDSQYTILYVESENPELTPHCQFDLTGTYCVHTLNADKALSFHHAGSSEISTHPCYQDFQLESYIGAPIRVANRIFGTINFSAAKISPPFTTEHIDYVELFAQWLGFELARRESESKLRSNYKTLEKMEQVASIGSWRIDLPSQQVFWSNETKRIHNLNLDDNPTLSQWMRFFSEGTHRDTFSKAISDAINYGQSWVLELRATTKQNRTIWVSCHGEAEFHHGECTSLIGSLQDITSDVELREKLKLQKLEAERLLSERSLLLAKISHEMRTPLNGINGLLLNAMDENNYTKKTEDIQLALRSTAILTGLVNEILDFSKISQEGLSLVCQPCDIVPLIDDQVELSKQLVSKKDVQFVHEISLSQSCWVNCDSTRLNQIITNLISNAVKFTDSGAVELNVHSEESTSCLYLTIEVRDTGIGMSSTSISNLFEPFKQGENEVGSHFGGTGLGMSIVKELIELMQGEIKVTSSLGEGSHFFVNLPLQKAKMPPPKKTLTHAQFDASKLRVLLVEDNLINQKVMTSFLKKFNIEPDIASNGQIAIHNCEQVCYDIIFMDSIMPVMDGLTAAKTIAKRNLKAEHTHIIAMTANIDELSKQHLVEVGMVDMLPKPIDFMALARILSNCLEQLSLSHNEYTKL</sequence>
<dbReference type="PRINTS" id="PR00344">
    <property type="entry name" value="BCTRLSENSOR"/>
</dbReference>
<dbReference type="InterPro" id="IPR035965">
    <property type="entry name" value="PAS-like_dom_sf"/>
</dbReference>
<dbReference type="PROSITE" id="PS50109">
    <property type="entry name" value="HIS_KIN"/>
    <property type="match status" value="1"/>
</dbReference>
<dbReference type="Gene3D" id="3.30.565.10">
    <property type="entry name" value="Histidine kinase-like ATPase, C-terminal domain"/>
    <property type="match status" value="1"/>
</dbReference>
<dbReference type="InterPro" id="IPR001789">
    <property type="entry name" value="Sig_transdc_resp-reg_receiver"/>
</dbReference>
<dbReference type="Proteomes" id="UP000017820">
    <property type="component" value="Unassembled WGS sequence"/>
</dbReference>
<dbReference type="Gene3D" id="3.30.450.20">
    <property type="entry name" value="PAS domain"/>
    <property type="match status" value="1"/>
</dbReference>
<accession>V4JDQ2</accession>
<dbReference type="InterPro" id="IPR011006">
    <property type="entry name" value="CheY-like_superfamily"/>
</dbReference>
<keyword evidence="5 10" id="KW-0418">Kinase</keyword>
<comment type="caution">
    <text evidence="10">The sequence shown here is derived from an EMBL/GenBank/DDBJ whole genome shotgun (WGS) entry which is preliminary data.</text>
</comment>
<feature type="domain" description="Histidine kinase" evidence="8">
    <location>
        <begin position="308"/>
        <end position="528"/>
    </location>
</feature>
<dbReference type="FunFam" id="3.30.565.10:FF:000010">
    <property type="entry name" value="Sensor histidine kinase RcsC"/>
    <property type="match status" value="1"/>
</dbReference>